<evidence type="ECO:0000313" key="3">
    <source>
        <dbReference type="EMBL" id="KGX85873.1"/>
    </source>
</evidence>
<gene>
    <name evidence="3" type="ORF">N784_06715</name>
</gene>
<dbReference type="Pfam" id="PF01381">
    <property type="entry name" value="HTH_3"/>
    <property type="match status" value="1"/>
</dbReference>
<comment type="similarity">
    <text evidence="1">Belongs to the short-chain fatty acyl-CoA assimilation regulator (ScfR) family.</text>
</comment>
<proteinExistence type="inferred from homology"/>
<protein>
    <submittedName>
        <fullName evidence="3">Putative transcriptional regulator</fullName>
    </submittedName>
</protein>
<comment type="caution">
    <text evidence="3">The sequence shown here is derived from an EMBL/GenBank/DDBJ whole genome shotgun (WGS) entry which is preliminary data.</text>
</comment>
<dbReference type="Pfam" id="PF06114">
    <property type="entry name" value="Peptidase_M78"/>
    <property type="match status" value="1"/>
</dbReference>
<dbReference type="InterPro" id="IPR010359">
    <property type="entry name" value="IrrE_HExxH"/>
</dbReference>
<dbReference type="InterPro" id="IPR010982">
    <property type="entry name" value="Lambda_DNA-bd_dom_sf"/>
</dbReference>
<dbReference type="SMART" id="SM00530">
    <property type="entry name" value="HTH_XRE"/>
    <property type="match status" value="1"/>
</dbReference>
<dbReference type="eggNOG" id="COG1396">
    <property type="taxonomic scope" value="Bacteria"/>
</dbReference>
<dbReference type="EMBL" id="AVPG01000018">
    <property type="protein sequence ID" value="KGX85873.1"/>
    <property type="molecule type" value="Genomic_DNA"/>
</dbReference>
<accession>A0A0A5G411</accession>
<feature type="domain" description="HTH cro/C1-type" evidence="2">
    <location>
        <begin position="1"/>
        <end position="55"/>
    </location>
</feature>
<sequence length="356" mass="40378">MIKKRKELNLNQTELAKKAGLQAPAISQYESGSRNPSYDALVKLSRALKVSIDYLVSGSDQETQISDPSVLVLLKIFKGLEADQQKNILDYVFLSAGTYNILDYYANDPKQYANYIYEQVLEANFPVDIYKVLTELNLKVVQGEIENQAEAILLKRNNTVILNKNTSNEARVKRTLATLIGHYVMPWHIKSTYYYRKKGNSTTKAEDIEEIEAASFATNLITPSEILEADLANFTKGKVSLTNLKKLAVEKYKVSLTSLCYRLVEYDNDRFAVIQSSDLMTKQVFTVKMMIKEGKPLHKDSKAYELLDQPSNIEELKEGHVSASTWLDNFEGGQLLYESSIYNPEYNAVLTLLSKF</sequence>
<organism evidence="3 4">
    <name type="scientific">Pontibacillus litoralis JSM 072002</name>
    <dbReference type="NCBI Taxonomy" id="1385512"/>
    <lineage>
        <taxon>Bacteria</taxon>
        <taxon>Bacillati</taxon>
        <taxon>Bacillota</taxon>
        <taxon>Bacilli</taxon>
        <taxon>Bacillales</taxon>
        <taxon>Bacillaceae</taxon>
        <taxon>Pontibacillus</taxon>
    </lineage>
</organism>
<dbReference type="PANTHER" id="PTHR43236">
    <property type="entry name" value="ANTITOXIN HIGA1"/>
    <property type="match status" value="1"/>
</dbReference>
<dbReference type="InterPro" id="IPR052345">
    <property type="entry name" value="Rad_response_metalloprotease"/>
</dbReference>
<dbReference type="Gene3D" id="1.10.260.40">
    <property type="entry name" value="lambda repressor-like DNA-binding domains"/>
    <property type="match status" value="1"/>
</dbReference>
<dbReference type="Proteomes" id="UP000030401">
    <property type="component" value="Unassembled WGS sequence"/>
</dbReference>
<evidence type="ECO:0000256" key="1">
    <source>
        <dbReference type="ARBA" id="ARBA00007227"/>
    </source>
</evidence>
<dbReference type="eggNOG" id="COG2856">
    <property type="taxonomic scope" value="Bacteria"/>
</dbReference>
<dbReference type="PANTHER" id="PTHR43236:SF1">
    <property type="entry name" value="BLL7220 PROTEIN"/>
    <property type="match status" value="1"/>
</dbReference>
<reference evidence="3 4" key="1">
    <citation type="submission" date="2013-08" db="EMBL/GenBank/DDBJ databases">
        <authorList>
            <person name="Huang J."/>
            <person name="Wang G."/>
        </authorList>
    </citation>
    <scope>NUCLEOTIDE SEQUENCE [LARGE SCALE GENOMIC DNA]</scope>
    <source>
        <strain evidence="3 4">JSM 072002</strain>
    </source>
</reference>
<dbReference type="CDD" id="cd00093">
    <property type="entry name" value="HTH_XRE"/>
    <property type="match status" value="1"/>
</dbReference>
<dbReference type="SUPFAM" id="SSF47413">
    <property type="entry name" value="lambda repressor-like DNA-binding domains"/>
    <property type="match status" value="1"/>
</dbReference>
<dbReference type="STRING" id="1385512.N784_06715"/>
<name>A0A0A5G411_9BACI</name>
<keyword evidence="4" id="KW-1185">Reference proteome</keyword>
<dbReference type="InterPro" id="IPR001387">
    <property type="entry name" value="Cro/C1-type_HTH"/>
</dbReference>
<evidence type="ECO:0000259" key="2">
    <source>
        <dbReference type="PROSITE" id="PS50943"/>
    </source>
</evidence>
<dbReference type="AlphaFoldDB" id="A0A0A5G411"/>
<evidence type="ECO:0000313" key="4">
    <source>
        <dbReference type="Proteomes" id="UP000030401"/>
    </source>
</evidence>
<dbReference type="Gene3D" id="1.10.10.2910">
    <property type="match status" value="1"/>
</dbReference>
<dbReference type="PROSITE" id="PS50943">
    <property type="entry name" value="HTH_CROC1"/>
    <property type="match status" value="1"/>
</dbReference>
<dbReference type="GO" id="GO:0003677">
    <property type="term" value="F:DNA binding"/>
    <property type="evidence" value="ECO:0007669"/>
    <property type="project" value="InterPro"/>
</dbReference>